<feature type="transmembrane region" description="Helical" evidence="1">
    <location>
        <begin position="12"/>
        <end position="34"/>
    </location>
</feature>
<sequence length="66" mass="7409">MLPENGEAVSALPFFICNAIAYNNRCAVIIFIVSQAMKGGGQWRDRCGILIVFEYHECHMQSFLLA</sequence>
<keyword evidence="1" id="KW-1133">Transmembrane helix</keyword>
<reference evidence="2 3" key="1">
    <citation type="journal article" date="2016" name="Eur. J. Clin. Microbiol. Infect. Dis.">
        <title>Whole genome sequencing as a tool for phylogenetic analysis of clinical strains of Mitis group streptococci.</title>
        <authorList>
            <person name="Rasmussen L.H."/>
            <person name="Dargis R."/>
            <person name="Hojholt K."/>
            <person name="Christensen J.J."/>
            <person name="Skovgaard O."/>
            <person name="Justesen U.S."/>
            <person name="Rosenvinge F.S."/>
            <person name="Moser C."/>
            <person name="Lukjancenko O."/>
            <person name="Rasmussen S."/>
            <person name="Nielsen X.C."/>
        </authorList>
    </citation>
    <scope>NUCLEOTIDE SEQUENCE [LARGE SCALE GENOMIC DNA]</scope>
    <source>
        <strain evidence="2 3">RH_17439_08</strain>
    </source>
</reference>
<accession>A0A1X1KBI3</accession>
<dbReference type="Proteomes" id="UP000193367">
    <property type="component" value="Unassembled WGS sequence"/>
</dbReference>
<protein>
    <submittedName>
        <fullName evidence="2">Uncharacterized protein</fullName>
    </submittedName>
</protein>
<keyword evidence="1" id="KW-0812">Transmembrane</keyword>
<evidence type="ECO:0000256" key="1">
    <source>
        <dbReference type="SAM" id="Phobius"/>
    </source>
</evidence>
<proteinExistence type="predicted"/>
<evidence type="ECO:0000313" key="3">
    <source>
        <dbReference type="Proteomes" id="UP000193367"/>
    </source>
</evidence>
<keyword evidence="1" id="KW-0472">Membrane</keyword>
<comment type="caution">
    <text evidence="2">The sequence shown here is derived from an EMBL/GenBank/DDBJ whole genome shotgun (WGS) entry which is preliminary data.</text>
</comment>
<dbReference type="EMBL" id="NCVH01000025">
    <property type="protein sequence ID" value="ORO96823.1"/>
    <property type="molecule type" value="Genomic_DNA"/>
</dbReference>
<name>A0A1X1KBI3_STRMT</name>
<dbReference type="AlphaFoldDB" id="A0A1X1KBI3"/>
<evidence type="ECO:0000313" key="2">
    <source>
        <dbReference type="EMBL" id="ORO96823.1"/>
    </source>
</evidence>
<gene>
    <name evidence="2" type="ORF">B7698_01445</name>
</gene>
<organism evidence="2 3">
    <name type="scientific">Streptococcus mitis</name>
    <dbReference type="NCBI Taxonomy" id="28037"/>
    <lineage>
        <taxon>Bacteria</taxon>
        <taxon>Bacillati</taxon>
        <taxon>Bacillota</taxon>
        <taxon>Bacilli</taxon>
        <taxon>Lactobacillales</taxon>
        <taxon>Streptococcaceae</taxon>
        <taxon>Streptococcus</taxon>
        <taxon>Streptococcus mitis group</taxon>
    </lineage>
</organism>